<dbReference type="EMBL" id="FN648818">
    <property type="protein sequence ID" value="CBN78768.1"/>
    <property type="molecule type" value="Genomic_DNA"/>
</dbReference>
<dbReference type="InterPro" id="IPR055354">
    <property type="entry name" value="DUF7507"/>
</dbReference>
<dbReference type="InParanoid" id="D8LQK4"/>
<protein>
    <submittedName>
        <fullName evidence="2">N/a</fullName>
    </submittedName>
</protein>
<dbReference type="InterPro" id="IPR051172">
    <property type="entry name" value="Chlamydia_OmcB"/>
</dbReference>
<name>D8LQK4_ECTSI</name>
<dbReference type="InterPro" id="IPR047589">
    <property type="entry name" value="DUF11_rpt"/>
</dbReference>
<dbReference type="Pfam" id="PF24346">
    <property type="entry name" value="DUF7507"/>
    <property type="match status" value="4"/>
</dbReference>
<dbReference type="PANTHER" id="PTHR34819">
    <property type="entry name" value="LARGE CYSTEINE-RICH PERIPLASMIC PROTEIN OMCB"/>
    <property type="match status" value="1"/>
</dbReference>
<dbReference type="EMBL" id="FN649729">
    <property type="protein sequence ID" value="CBN78768.1"/>
    <property type="molecule type" value="Genomic_DNA"/>
</dbReference>
<dbReference type="NCBIfam" id="TIGR01451">
    <property type="entry name" value="B_ant_repeat"/>
    <property type="match status" value="1"/>
</dbReference>
<gene>
    <name evidence="2" type="primary">PUP</name>
    <name evidence="2" type="ORF">Esi_0006_0162</name>
</gene>
<dbReference type="PANTHER" id="PTHR34819:SF3">
    <property type="entry name" value="CELL SURFACE PROTEIN"/>
    <property type="match status" value="1"/>
</dbReference>
<sequence length="757" mass="79353">MSCDNSVTELKSTWADGDEGDGLANIGEKVSHACTIKNDGTTSLVSFCITSSSFNEGCQACSEADALSPGANFTCTIDTEVQQTDIDAGQMVTTVDISSVDSQEGDATVSNATLVSLTNTNVLAIEATGSYTGSNLAAGLGDTVSYEYSISNDGTTTMSRLTVEDTAEDINAGYVHNTVILEGWSPSPGAVKVATKDAETVTVPRQMNISLESTLLSMSKSEGLDSAYSDEGDSATFQVTIANTGNAVLSSVKPTNWIVGSEAFNCDQDVSAADSEFLPSSHPSGAPLVCEVTVPLTASYIDAGGFNSTSEVTAVDPDNRPVRDQQTTWATVTQLASISIETTGAWVDENGNGRPDAGEAVDLSVVVANKGTVTLVSLSIADSLDSAGCAVSETFSLEQGQQHECVPIQQVTQQDLNAGVVNFTASVTGTAVNNQPMSRSFVWAENLTPDPSIEIGMTATWEDSGESGMTDYADKDELVVYVVTVTNTGNVDLSNTGVSHPGVSYECPTVATLGPGEKFSCAGKYTLSWVDIDAGILDIAATAKGTPPSGQPITKIGTAPVTLKKPPSVDIADGESKIVCTQDFTVFKNEVTITDDLVVDAEISCSYIHVLTADDVNELERKAIVTVTARDEHDYQVESSFSEVVSLSQINDGVQLASIQVQAWHESEAGVLNGEVFSNATVTTKLTPDPGWAIEMTAEHVPADQTEGLAAVGESILFGVQSTNTGNVDVARVTMLDTAGRLSSTWQSTENLKKQRE</sequence>
<reference evidence="2 3" key="1">
    <citation type="journal article" date="2010" name="Nature">
        <title>The Ectocarpus genome and the independent evolution of multicellularity in brown algae.</title>
        <authorList>
            <person name="Cock J.M."/>
            <person name="Sterck L."/>
            <person name="Rouze P."/>
            <person name="Scornet D."/>
            <person name="Allen A.E."/>
            <person name="Amoutzias G."/>
            <person name="Anthouard V."/>
            <person name="Artiguenave F."/>
            <person name="Aury J.M."/>
            <person name="Badger J.H."/>
            <person name="Beszteri B."/>
            <person name="Billiau K."/>
            <person name="Bonnet E."/>
            <person name="Bothwell J.H."/>
            <person name="Bowler C."/>
            <person name="Boyen C."/>
            <person name="Brownlee C."/>
            <person name="Carrano C.J."/>
            <person name="Charrier B."/>
            <person name="Cho G.Y."/>
            <person name="Coelho S.M."/>
            <person name="Collen J."/>
            <person name="Corre E."/>
            <person name="Da Silva C."/>
            <person name="Delage L."/>
            <person name="Delaroque N."/>
            <person name="Dittami S.M."/>
            <person name="Doulbeau S."/>
            <person name="Elias M."/>
            <person name="Farnham G."/>
            <person name="Gachon C.M."/>
            <person name="Gschloessl B."/>
            <person name="Heesch S."/>
            <person name="Jabbari K."/>
            <person name="Jubin C."/>
            <person name="Kawai H."/>
            <person name="Kimura K."/>
            <person name="Kloareg B."/>
            <person name="Kupper F.C."/>
            <person name="Lang D."/>
            <person name="Le Bail A."/>
            <person name="Leblanc C."/>
            <person name="Lerouge P."/>
            <person name="Lohr M."/>
            <person name="Lopez P.J."/>
            <person name="Martens C."/>
            <person name="Maumus F."/>
            <person name="Michel G."/>
            <person name="Miranda-Saavedra D."/>
            <person name="Morales J."/>
            <person name="Moreau H."/>
            <person name="Motomura T."/>
            <person name="Nagasato C."/>
            <person name="Napoli C.A."/>
            <person name="Nelson D.R."/>
            <person name="Nyvall-Collen P."/>
            <person name="Peters A.F."/>
            <person name="Pommier C."/>
            <person name="Potin P."/>
            <person name="Poulain J."/>
            <person name="Quesneville H."/>
            <person name="Read B."/>
            <person name="Rensing S.A."/>
            <person name="Ritter A."/>
            <person name="Rousvoal S."/>
            <person name="Samanta M."/>
            <person name="Samson G."/>
            <person name="Schroeder D.C."/>
            <person name="Segurens B."/>
            <person name="Strittmatter M."/>
            <person name="Tonon T."/>
            <person name="Tregear J.W."/>
            <person name="Valentin K."/>
            <person name="von Dassow P."/>
            <person name="Yamagishi T."/>
            <person name="Van de Peer Y."/>
            <person name="Wincker P."/>
        </authorList>
    </citation>
    <scope>NUCLEOTIDE SEQUENCE [LARGE SCALE GENOMIC DNA]</scope>
    <source>
        <strain evidence="3">Ec32 / CCAP1310/4</strain>
    </source>
</reference>
<evidence type="ECO:0000313" key="3">
    <source>
        <dbReference type="Proteomes" id="UP000002630"/>
    </source>
</evidence>
<dbReference type="Proteomes" id="UP000002630">
    <property type="component" value="Linkage Group LG04"/>
</dbReference>
<feature type="domain" description="DUF7507" evidence="1">
    <location>
        <begin position="471"/>
        <end position="555"/>
    </location>
</feature>
<accession>D8LQK4</accession>
<organism evidence="2 3">
    <name type="scientific">Ectocarpus siliculosus</name>
    <name type="common">Brown alga</name>
    <name type="synonym">Conferva siliculosa</name>
    <dbReference type="NCBI Taxonomy" id="2880"/>
    <lineage>
        <taxon>Eukaryota</taxon>
        <taxon>Sar</taxon>
        <taxon>Stramenopiles</taxon>
        <taxon>Ochrophyta</taxon>
        <taxon>PX clade</taxon>
        <taxon>Phaeophyceae</taxon>
        <taxon>Ectocarpales</taxon>
        <taxon>Ectocarpaceae</taxon>
        <taxon>Ectocarpus</taxon>
    </lineage>
</organism>
<feature type="domain" description="DUF7507" evidence="1">
    <location>
        <begin position="352"/>
        <end position="438"/>
    </location>
</feature>
<feature type="domain" description="DUF7507" evidence="1">
    <location>
        <begin position="21"/>
        <end position="103"/>
    </location>
</feature>
<proteinExistence type="predicted"/>
<keyword evidence="3" id="KW-1185">Reference proteome</keyword>
<dbReference type="AlphaFoldDB" id="D8LQK4"/>
<evidence type="ECO:0000313" key="2">
    <source>
        <dbReference type="EMBL" id="CBN78768.1"/>
    </source>
</evidence>
<feature type="domain" description="DUF7507" evidence="1">
    <location>
        <begin position="216"/>
        <end position="324"/>
    </location>
</feature>
<evidence type="ECO:0000259" key="1">
    <source>
        <dbReference type="Pfam" id="PF24346"/>
    </source>
</evidence>